<feature type="region of interest" description="Disordered" evidence="15">
    <location>
        <begin position="299"/>
        <end position="381"/>
    </location>
</feature>
<accession>A0ABD1P3W7</accession>
<evidence type="ECO:0000256" key="14">
    <source>
        <dbReference type="ARBA" id="ARBA00030672"/>
    </source>
</evidence>
<evidence type="ECO:0000259" key="16">
    <source>
        <dbReference type="Pfam" id="PF12874"/>
    </source>
</evidence>
<evidence type="ECO:0000313" key="19">
    <source>
        <dbReference type="Proteomes" id="UP001604277"/>
    </source>
</evidence>
<feature type="domain" description="ZNF380 coiled-coil" evidence="17">
    <location>
        <begin position="432"/>
        <end position="511"/>
    </location>
</feature>
<evidence type="ECO:0000259" key="17">
    <source>
        <dbReference type="Pfam" id="PF23406"/>
    </source>
</evidence>
<dbReference type="InterPro" id="IPR013087">
    <property type="entry name" value="Znf_C2H2_type"/>
</dbReference>
<feature type="region of interest" description="Disordered" evidence="15">
    <location>
        <begin position="520"/>
        <end position="557"/>
    </location>
</feature>
<feature type="domain" description="C2H2-type" evidence="16">
    <location>
        <begin position="260"/>
        <end position="283"/>
    </location>
</feature>
<keyword evidence="7" id="KW-0479">Metal-binding</keyword>
<keyword evidence="19" id="KW-1185">Reference proteome</keyword>
<dbReference type="AlphaFoldDB" id="A0ABD1P3W7"/>
<protein>
    <recommendedName>
        <fullName evidence="3">Zinc finger protein 830</fullName>
    </recommendedName>
    <alternativeName>
        <fullName evidence="14">Coiled-coil domain-containing protein 16</fullName>
    </alternativeName>
</protein>
<feature type="compositionally biased region" description="Polar residues" evidence="15">
    <location>
        <begin position="35"/>
        <end position="55"/>
    </location>
</feature>
<evidence type="ECO:0000256" key="12">
    <source>
        <dbReference type="ARBA" id="ARBA00023242"/>
    </source>
</evidence>
<dbReference type="SUPFAM" id="SSF57667">
    <property type="entry name" value="beta-beta-alpha zinc fingers"/>
    <property type="match status" value="1"/>
</dbReference>
<evidence type="ECO:0000313" key="18">
    <source>
        <dbReference type="EMBL" id="KAL2458555.1"/>
    </source>
</evidence>
<feature type="region of interest" description="Disordered" evidence="15">
    <location>
        <begin position="1"/>
        <end position="92"/>
    </location>
</feature>
<comment type="subcellular location">
    <subcellularLocation>
        <location evidence="1">Chromosome</location>
    </subcellularLocation>
    <subcellularLocation>
        <location evidence="2">Nucleus speckle</location>
    </subcellularLocation>
</comment>
<sequence length="557" mass="60428">MGDFLPSQANVPNQPTKPPDLAPSVLGHASPAFPTPQTGHTPPQSGLTPSNSPQLAETLGLAPSVAAPPSNGDPTTGQPPTATPPLDDHLGGSIALPQLAHAVLQSGPSRAPLPASSGPLVASKNPPFSGAPNSDATILPQLIAPRVAQNLNTLADSGTPLPAPQSLSDASIGLPLNQMTEPSMAPDSKGHQTSIGRINEVRVLKKSLCKDRSVLKKAIIKMDAQAKKKALFRAKMNAQKQERQRIDSPLVRYNEHDQLVCRVCDVVVKSESLWPAHQSSRKHHEAINNLKANAAALNRANNSKPVPPKELPKPNSEHHQELHKKSEPSTALPEHRSSSSLPPDFFDNHESKKQKSERTSGKLGHPDPHTKNDLVSGKTQVVEPFVVGSETDGSSIAKSVETRDSEIQGSMEIRQVSKVDVDSEAKKVKGALPEGFFDDKDADLRARGITPVKLDVKDEYKEFEKLIQEDLKVIDNRLEEEEFDAAETIEEAESVEQRTYRERVEMLRRKKLEIKAARSVISSKSTEVTQKESSPEESSSDDDNDSGLTVDWRAKHL</sequence>
<keyword evidence="5" id="KW-0217">Developmental protein</keyword>
<dbReference type="Proteomes" id="UP001604277">
    <property type="component" value="Unassembled WGS sequence"/>
</dbReference>
<dbReference type="InterPro" id="IPR059039">
    <property type="entry name" value="ZNF380_CC"/>
</dbReference>
<keyword evidence="10" id="KW-0862">Zinc</keyword>
<dbReference type="InterPro" id="IPR040050">
    <property type="entry name" value="ZNF830-like"/>
</dbReference>
<keyword evidence="4" id="KW-0158">Chromosome</keyword>
<gene>
    <name evidence="18" type="ORF">Fot_55585</name>
</gene>
<dbReference type="PANTHER" id="PTHR13278">
    <property type="entry name" value="ZINC FINGER PROTEIN 830"/>
    <property type="match status" value="1"/>
</dbReference>
<keyword evidence="8" id="KW-0863">Zinc-finger</keyword>
<evidence type="ECO:0000256" key="9">
    <source>
        <dbReference type="ARBA" id="ARBA00022776"/>
    </source>
</evidence>
<evidence type="ECO:0000256" key="8">
    <source>
        <dbReference type="ARBA" id="ARBA00022771"/>
    </source>
</evidence>
<evidence type="ECO:0000256" key="15">
    <source>
        <dbReference type="SAM" id="MobiDB-lite"/>
    </source>
</evidence>
<keyword evidence="9" id="KW-0498">Mitosis</keyword>
<evidence type="ECO:0000256" key="2">
    <source>
        <dbReference type="ARBA" id="ARBA00004324"/>
    </source>
</evidence>
<evidence type="ECO:0000256" key="1">
    <source>
        <dbReference type="ARBA" id="ARBA00004286"/>
    </source>
</evidence>
<organism evidence="18 19">
    <name type="scientific">Forsythia ovata</name>
    <dbReference type="NCBI Taxonomy" id="205694"/>
    <lineage>
        <taxon>Eukaryota</taxon>
        <taxon>Viridiplantae</taxon>
        <taxon>Streptophyta</taxon>
        <taxon>Embryophyta</taxon>
        <taxon>Tracheophyta</taxon>
        <taxon>Spermatophyta</taxon>
        <taxon>Magnoliopsida</taxon>
        <taxon>eudicotyledons</taxon>
        <taxon>Gunneridae</taxon>
        <taxon>Pentapetalae</taxon>
        <taxon>asterids</taxon>
        <taxon>lamiids</taxon>
        <taxon>Lamiales</taxon>
        <taxon>Oleaceae</taxon>
        <taxon>Forsythieae</taxon>
        <taxon>Forsythia</taxon>
    </lineage>
</organism>
<evidence type="ECO:0000256" key="3">
    <source>
        <dbReference type="ARBA" id="ARBA00017358"/>
    </source>
</evidence>
<proteinExistence type="predicted"/>
<keyword evidence="11" id="KW-0175">Coiled coil</keyword>
<dbReference type="GO" id="GO:0008270">
    <property type="term" value="F:zinc ion binding"/>
    <property type="evidence" value="ECO:0007669"/>
    <property type="project" value="UniProtKB-KW"/>
</dbReference>
<keyword evidence="6" id="KW-0132">Cell division</keyword>
<evidence type="ECO:0000256" key="11">
    <source>
        <dbReference type="ARBA" id="ARBA00023054"/>
    </source>
</evidence>
<comment type="caution">
    <text evidence="18">The sequence shown here is derived from an EMBL/GenBank/DDBJ whole genome shotgun (WGS) entry which is preliminary data.</text>
</comment>
<name>A0ABD1P3W7_9LAMI</name>
<keyword evidence="13" id="KW-0131">Cell cycle</keyword>
<evidence type="ECO:0000256" key="7">
    <source>
        <dbReference type="ARBA" id="ARBA00022723"/>
    </source>
</evidence>
<evidence type="ECO:0000256" key="5">
    <source>
        <dbReference type="ARBA" id="ARBA00022473"/>
    </source>
</evidence>
<feature type="region of interest" description="Disordered" evidence="15">
    <location>
        <begin position="107"/>
        <end position="136"/>
    </location>
</feature>
<dbReference type="EMBL" id="JBFOLJ010000028">
    <property type="protein sequence ID" value="KAL2458555.1"/>
    <property type="molecule type" value="Genomic_DNA"/>
</dbReference>
<feature type="compositionally biased region" description="Basic and acidic residues" evidence="15">
    <location>
        <begin position="310"/>
        <end position="337"/>
    </location>
</feature>
<dbReference type="InterPro" id="IPR036236">
    <property type="entry name" value="Znf_C2H2_sf"/>
</dbReference>
<evidence type="ECO:0000256" key="6">
    <source>
        <dbReference type="ARBA" id="ARBA00022618"/>
    </source>
</evidence>
<evidence type="ECO:0000256" key="13">
    <source>
        <dbReference type="ARBA" id="ARBA00023306"/>
    </source>
</evidence>
<evidence type="ECO:0000256" key="10">
    <source>
        <dbReference type="ARBA" id="ARBA00022833"/>
    </source>
</evidence>
<reference evidence="19" key="1">
    <citation type="submission" date="2024-07" db="EMBL/GenBank/DDBJ databases">
        <title>Two chromosome-level genome assemblies of Korean endemic species Abeliophyllum distichum and Forsythia ovata (Oleaceae).</title>
        <authorList>
            <person name="Jang H."/>
        </authorList>
    </citation>
    <scope>NUCLEOTIDE SEQUENCE [LARGE SCALE GENOMIC DNA]</scope>
</reference>
<evidence type="ECO:0000256" key="4">
    <source>
        <dbReference type="ARBA" id="ARBA00022454"/>
    </source>
</evidence>
<dbReference type="GO" id="GO:0005634">
    <property type="term" value="C:nucleus"/>
    <property type="evidence" value="ECO:0007669"/>
    <property type="project" value="UniProtKB-SubCell"/>
</dbReference>
<feature type="compositionally biased region" description="Basic and acidic residues" evidence="15">
    <location>
        <begin position="346"/>
        <end position="372"/>
    </location>
</feature>
<keyword evidence="12" id="KW-0539">Nucleus</keyword>
<dbReference type="Pfam" id="PF23406">
    <property type="entry name" value="ZNF380_CC"/>
    <property type="match status" value="1"/>
</dbReference>
<dbReference type="Pfam" id="PF12874">
    <property type="entry name" value="zf-met"/>
    <property type="match status" value="1"/>
</dbReference>
<dbReference type="PANTHER" id="PTHR13278:SF0">
    <property type="entry name" value="ZINC FINGER PROTEIN 830"/>
    <property type="match status" value="1"/>
</dbReference>